<dbReference type="EMBL" id="GBXM01095791">
    <property type="protein sequence ID" value="JAH12786.1"/>
    <property type="molecule type" value="Transcribed_RNA"/>
</dbReference>
<keyword evidence="1" id="KW-1133">Transmembrane helix</keyword>
<protein>
    <submittedName>
        <fullName evidence="2">Uncharacterized protein</fullName>
    </submittedName>
</protein>
<name>A0A0E9Q7E7_ANGAN</name>
<evidence type="ECO:0000313" key="2">
    <source>
        <dbReference type="EMBL" id="JAH12786.1"/>
    </source>
</evidence>
<reference evidence="2" key="1">
    <citation type="submission" date="2014-11" db="EMBL/GenBank/DDBJ databases">
        <authorList>
            <person name="Amaro Gonzalez C."/>
        </authorList>
    </citation>
    <scope>NUCLEOTIDE SEQUENCE</scope>
</reference>
<dbReference type="AlphaFoldDB" id="A0A0E9Q7E7"/>
<feature type="transmembrane region" description="Helical" evidence="1">
    <location>
        <begin position="30"/>
        <end position="51"/>
    </location>
</feature>
<reference evidence="2" key="2">
    <citation type="journal article" date="2015" name="Fish Shellfish Immunol.">
        <title>Early steps in the European eel (Anguilla anguilla)-Vibrio vulnificus interaction in the gills: Role of the RtxA13 toxin.</title>
        <authorList>
            <person name="Callol A."/>
            <person name="Pajuelo D."/>
            <person name="Ebbesson L."/>
            <person name="Teles M."/>
            <person name="MacKenzie S."/>
            <person name="Amaro C."/>
        </authorList>
    </citation>
    <scope>NUCLEOTIDE SEQUENCE</scope>
</reference>
<evidence type="ECO:0000256" key="1">
    <source>
        <dbReference type="SAM" id="Phobius"/>
    </source>
</evidence>
<accession>A0A0E9Q7E7</accession>
<sequence>MRLSLKAWYTFESHYNTGLYNNMKLVLKYICVYFYSHRTFTMCVCAIFMFAQLV</sequence>
<organism evidence="2">
    <name type="scientific">Anguilla anguilla</name>
    <name type="common">European freshwater eel</name>
    <name type="synonym">Muraena anguilla</name>
    <dbReference type="NCBI Taxonomy" id="7936"/>
    <lineage>
        <taxon>Eukaryota</taxon>
        <taxon>Metazoa</taxon>
        <taxon>Chordata</taxon>
        <taxon>Craniata</taxon>
        <taxon>Vertebrata</taxon>
        <taxon>Euteleostomi</taxon>
        <taxon>Actinopterygii</taxon>
        <taxon>Neopterygii</taxon>
        <taxon>Teleostei</taxon>
        <taxon>Anguilliformes</taxon>
        <taxon>Anguillidae</taxon>
        <taxon>Anguilla</taxon>
    </lineage>
</organism>
<keyword evidence="1" id="KW-0812">Transmembrane</keyword>
<proteinExistence type="predicted"/>
<keyword evidence="1" id="KW-0472">Membrane</keyword>